<gene>
    <name evidence="2" type="ORF">FTUN_1160</name>
</gene>
<accession>A0A6M5YKX8</accession>
<feature type="compositionally biased region" description="Polar residues" evidence="1">
    <location>
        <begin position="18"/>
        <end position="28"/>
    </location>
</feature>
<organism evidence="2 3">
    <name type="scientific">Frigoriglobus tundricola</name>
    <dbReference type="NCBI Taxonomy" id="2774151"/>
    <lineage>
        <taxon>Bacteria</taxon>
        <taxon>Pseudomonadati</taxon>
        <taxon>Planctomycetota</taxon>
        <taxon>Planctomycetia</taxon>
        <taxon>Gemmatales</taxon>
        <taxon>Gemmataceae</taxon>
        <taxon>Frigoriglobus</taxon>
    </lineage>
</organism>
<evidence type="ECO:0000313" key="2">
    <source>
        <dbReference type="EMBL" id="QJW93652.1"/>
    </source>
</evidence>
<reference evidence="3" key="1">
    <citation type="submission" date="2020-05" db="EMBL/GenBank/DDBJ databases">
        <title>Frigoriglobus tundricola gen. nov., sp. nov., a psychrotolerant cellulolytic planctomycete of the family Gemmataceae with two divergent copies of 16S rRNA gene.</title>
        <authorList>
            <person name="Kulichevskaya I.S."/>
            <person name="Ivanova A.A."/>
            <person name="Naumoff D.G."/>
            <person name="Beletsky A.V."/>
            <person name="Rijpstra W.I.C."/>
            <person name="Sinninghe Damste J.S."/>
            <person name="Mardanov A.V."/>
            <person name="Ravin N.V."/>
            <person name="Dedysh S.N."/>
        </authorList>
    </citation>
    <scope>NUCLEOTIDE SEQUENCE [LARGE SCALE GENOMIC DNA]</scope>
    <source>
        <strain evidence="3">PL17</strain>
    </source>
</reference>
<dbReference type="KEGG" id="ftj:FTUN_1160"/>
<dbReference type="AlphaFoldDB" id="A0A6M5YKX8"/>
<name>A0A6M5YKX8_9BACT</name>
<dbReference type="EMBL" id="CP053452">
    <property type="protein sequence ID" value="QJW93652.1"/>
    <property type="molecule type" value="Genomic_DNA"/>
</dbReference>
<proteinExistence type="predicted"/>
<feature type="region of interest" description="Disordered" evidence="1">
    <location>
        <begin position="1"/>
        <end position="55"/>
    </location>
</feature>
<evidence type="ECO:0000313" key="3">
    <source>
        <dbReference type="Proteomes" id="UP000503447"/>
    </source>
</evidence>
<feature type="compositionally biased region" description="Gly residues" evidence="1">
    <location>
        <begin position="1"/>
        <end position="12"/>
    </location>
</feature>
<sequence>MTGDGGPGGWNRGAGRTAKQSLQENLTESKFDAPGCAARHEKKMSRPPPARTVFG</sequence>
<dbReference type="Proteomes" id="UP000503447">
    <property type="component" value="Chromosome"/>
</dbReference>
<keyword evidence="3" id="KW-1185">Reference proteome</keyword>
<protein>
    <submittedName>
        <fullName evidence="2">Uncharacterized protein</fullName>
    </submittedName>
</protein>
<feature type="compositionally biased region" description="Pro residues" evidence="1">
    <location>
        <begin position="46"/>
        <end position="55"/>
    </location>
</feature>
<evidence type="ECO:0000256" key="1">
    <source>
        <dbReference type="SAM" id="MobiDB-lite"/>
    </source>
</evidence>